<proteinExistence type="predicted"/>
<comment type="caution">
    <text evidence="2">The sequence shown here is derived from an EMBL/GenBank/DDBJ whole genome shotgun (WGS) entry which is preliminary data.</text>
</comment>
<evidence type="ECO:0000313" key="3">
    <source>
        <dbReference type="Proteomes" id="UP000309133"/>
    </source>
</evidence>
<reference evidence="2 3" key="1">
    <citation type="submission" date="2019-04" db="EMBL/GenBank/DDBJ databases">
        <authorList>
            <person name="Jiang L."/>
        </authorList>
    </citation>
    <scope>NUCLEOTIDE SEQUENCE [LARGE SCALE GENOMIC DNA]</scope>
    <source>
        <strain evidence="2 3">YIM 131853</strain>
    </source>
</reference>
<sequence>MTQCELSPGVIGIIEHLARWARGYDNHLKWNEQAKFKADLMNVRERWQGVDVDAFRSRCLSEGMRTVDVDELVGWLQKAQAGRRLVPPPSYRGFRFTTPVDDPGPLRTSEDWSAT</sequence>
<organism evidence="2 3">
    <name type="scientific">Naasia lichenicola</name>
    <dbReference type="NCBI Taxonomy" id="2565933"/>
    <lineage>
        <taxon>Bacteria</taxon>
        <taxon>Bacillati</taxon>
        <taxon>Actinomycetota</taxon>
        <taxon>Actinomycetes</taxon>
        <taxon>Micrococcales</taxon>
        <taxon>Microbacteriaceae</taxon>
        <taxon>Naasia</taxon>
    </lineage>
</organism>
<dbReference type="RefSeq" id="WP_136425781.1">
    <property type="nucleotide sequence ID" value="NZ_SSSM01000001.1"/>
</dbReference>
<dbReference type="AlphaFoldDB" id="A0A4S4FQY5"/>
<dbReference type="EMBL" id="SSSM01000001">
    <property type="protein sequence ID" value="THG33000.1"/>
    <property type="molecule type" value="Genomic_DNA"/>
</dbReference>
<gene>
    <name evidence="2" type="ORF">E6C64_01145</name>
</gene>
<name>A0A4S4FQY5_9MICO</name>
<dbReference type="OrthoDB" id="4558903at2"/>
<dbReference type="Proteomes" id="UP000309133">
    <property type="component" value="Unassembled WGS sequence"/>
</dbReference>
<accession>A0A4S4FQY5</accession>
<protein>
    <submittedName>
        <fullName evidence="2">Uncharacterized protein</fullName>
    </submittedName>
</protein>
<feature type="region of interest" description="Disordered" evidence="1">
    <location>
        <begin position="95"/>
        <end position="115"/>
    </location>
</feature>
<evidence type="ECO:0000256" key="1">
    <source>
        <dbReference type="SAM" id="MobiDB-lite"/>
    </source>
</evidence>
<evidence type="ECO:0000313" key="2">
    <source>
        <dbReference type="EMBL" id="THG33000.1"/>
    </source>
</evidence>
<keyword evidence="3" id="KW-1185">Reference proteome</keyword>